<evidence type="ECO:0000313" key="1">
    <source>
        <dbReference type="EMBL" id="QEQ97229.1"/>
    </source>
</evidence>
<sequence>MRDIAIEQRRAVLLSVVSLGALLFSNVSHAVQLPFSSDSELTGNLDVTLGYATSIRAENKQADPNALGLNELTELRVPNAGDQFSNIYSAGLDLDMGWRNYGLIMSAAYQYDSKIMDSGAIDPLSTVLLGGNGLGSAGRWSNAAKDYAGNTFNLLDVYVYGEFNIGEKPLEIRLGKQVINWGEGLFFLDGVSTQTPLNISKLTTPGTEFKQAFVGTNTLYGQLGIGDTGALSAYYQAEWLRSEMPIAGTQYGADPLYRGNSETIVRSGAFLGLPNDISYVDSERTPDDTGQWGISYRGLIGDDYEFGVYYSRYHEKLAFFESTVDLSALNATNGGACSFTSLLCARQFWPENIDMFGASLATTIGGIAIAGEIAYRPDRPLMNLNSGIGAFGAAPGSLGVSKHDTLNLTVNTLWVGGKGFLGIDSQQVLTQFGIDYLSGNARNVTVHQSVTRDGSNNLIGSTQSADNISYGVAGQWTGTWFSVLPAVDLSLTVFLQHDIEGYSHFYGNFAEGRTQLSTTLKANFSNEWEASLGYNRFDQEESDYEDLDSYQFSINYKF</sequence>
<dbReference type="Proteomes" id="UP000324760">
    <property type="component" value="Chromosome"/>
</dbReference>
<dbReference type="InterPro" id="IPR010727">
    <property type="entry name" value="DUF1302"/>
</dbReference>
<dbReference type="KEGG" id="ncu:F0U83_11170"/>
<evidence type="ECO:0000313" key="2">
    <source>
        <dbReference type="Proteomes" id="UP000324760"/>
    </source>
</evidence>
<gene>
    <name evidence="1" type="ORF">F0U83_11170</name>
</gene>
<proteinExistence type="predicted"/>
<accession>A0A5P1RC43</accession>
<name>A0A5P1RC43_9GAMM</name>
<dbReference type="EMBL" id="CP043869">
    <property type="protein sequence ID" value="QEQ97229.1"/>
    <property type="molecule type" value="Genomic_DNA"/>
</dbReference>
<keyword evidence="2" id="KW-1185">Reference proteome</keyword>
<dbReference type="AlphaFoldDB" id="A0A5P1RC43"/>
<organism evidence="1 2">
    <name type="scientific">Neptunomonas concharum</name>
    <dbReference type="NCBI Taxonomy" id="1031538"/>
    <lineage>
        <taxon>Bacteria</taxon>
        <taxon>Pseudomonadati</taxon>
        <taxon>Pseudomonadota</taxon>
        <taxon>Gammaproteobacteria</taxon>
        <taxon>Oceanospirillales</taxon>
        <taxon>Oceanospirillaceae</taxon>
        <taxon>Neptunomonas</taxon>
    </lineage>
</organism>
<dbReference type="Pfam" id="PF06980">
    <property type="entry name" value="DUF1302"/>
    <property type="match status" value="1"/>
</dbReference>
<protein>
    <submittedName>
        <fullName evidence="1">DUF1302 domain-containing protein</fullName>
    </submittedName>
</protein>
<dbReference type="OrthoDB" id="7000272at2"/>
<dbReference type="RefSeq" id="WP_138987129.1">
    <property type="nucleotide sequence ID" value="NZ_CP043869.1"/>
</dbReference>
<reference evidence="1 2" key="1">
    <citation type="journal article" date="2019" name="Biochem. Eng. J.">
        <title>Metabolic engineering of the marine bacteria Neptunomonas concharum for the production of acetoin and meso-2,3-butanediol from acetate.</title>
        <authorList>
            <person name="Li W."/>
            <person name="Pu N."/>
            <person name="Liu C.-X."/>
            <person name="Yuan Q.-P."/>
            <person name="Li Z.-J."/>
        </authorList>
    </citation>
    <scope>NUCLEOTIDE SEQUENCE [LARGE SCALE GENOMIC DNA]</scope>
    <source>
        <strain evidence="1 2">JCM17730</strain>
    </source>
</reference>